<dbReference type="InterPro" id="IPR006685">
    <property type="entry name" value="MscS_channel_2nd"/>
</dbReference>
<evidence type="ECO:0000256" key="4">
    <source>
        <dbReference type="ARBA" id="ARBA00022692"/>
    </source>
</evidence>
<name>A0A6B3NA26_9CYAN</name>
<comment type="similarity">
    <text evidence="2">Belongs to the MscS (TC 1.A.23) family.</text>
</comment>
<feature type="transmembrane region" description="Helical" evidence="7">
    <location>
        <begin position="29"/>
        <end position="51"/>
    </location>
</feature>
<comment type="subcellular location">
    <subcellularLocation>
        <location evidence="1">Cell membrane</location>
        <topology evidence="1">Multi-pass membrane protein</topology>
    </subcellularLocation>
</comment>
<feature type="transmembrane region" description="Helical" evidence="7">
    <location>
        <begin position="72"/>
        <end position="93"/>
    </location>
</feature>
<accession>A0A6B3NA26</accession>
<evidence type="ECO:0000259" key="8">
    <source>
        <dbReference type="Pfam" id="PF00924"/>
    </source>
</evidence>
<dbReference type="InterPro" id="IPR011066">
    <property type="entry name" value="MscS_channel_C_sf"/>
</dbReference>
<dbReference type="InterPro" id="IPR023408">
    <property type="entry name" value="MscS_beta-dom_sf"/>
</dbReference>
<feature type="transmembrane region" description="Helical" evidence="7">
    <location>
        <begin position="146"/>
        <end position="165"/>
    </location>
</feature>
<reference evidence="10" key="1">
    <citation type="submission" date="2019-11" db="EMBL/GenBank/DDBJ databases">
        <title>Genomic insights into an expanded diversity of filamentous marine cyanobacteria reveals the extraordinary biosynthetic potential of Moorea and Okeania.</title>
        <authorList>
            <person name="Ferreira Leao T."/>
            <person name="Wang M."/>
            <person name="Moss N."/>
            <person name="Da Silva R."/>
            <person name="Sanders J."/>
            <person name="Nurk S."/>
            <person name="Gurevich A."/>
            <person name="Humphrey G."/>
            <person name="Reher R."/>
            <person name="Zhu Q."/>
            <person name="Belda-Ferre P."/>
            <person name="Glukhov E."/>
            <person name="Rex R."/>
            <person name="Dorrestein P.C."/>
            <person name="Knight R."/>
            <person name="Pevzner P."/>
            <person name="Gerwick W.H."/>
            <person name="Gerwick L."/>
        </authorList>
    </citation>
    <scope>NUCLEOTIDE SEQUENCE</scope>
    <source>
        <strain evidence="10">SIO1C4</strain>
    </source>
</reference>
<keyword evidence="5 7" id="KW-1133">Transmembrane helix</keyword>
<keyword evidence="4 7" id="KW-0812">Transmembrane</keyword>
<dbReference type="AlphaFoldDB" id="A0A6B3NA26"/>
<proteinExistence type="inferred from homology"/>
<gene>
    <name evidence="10" type="ORF">F6J89_08895</name>
</gene>
<dbReference type="SUPFAM" id="SSF50182">
    <property type="entry name" value="Sm-like ribonucleoproteins"/>
    <property type="match status" value="1"/>
</dbReference>
<feature type="domain" description="Mechanosensitive ion channel MscS C-terminal" evidence="9">
    <location>
        <begin position="292"/>
        <end position="360"/>
    </location>
</feature>
<dbReference type="Gene3D" id="1.10.287.1260">
    <property type="match status" value="1"/>
</dbReference>
<evidence type="ECO:0000313" key="10">
    <source>
        <dbReference type="EMBL" id="NER27735.1"/>
    </source>
</evidence>
<dbReference type="GO" id="GO:0055085">
    <property type="term" value="P:transmembrane transport"/>
    <property type="evidence" value="ECO:0007669"/>
    <property type="project" value="InterPro"/>
</dbReference>
<organism evidence="10">
    <name type="scientific">Symploca sp. SIO1C4</name>
    <dbReference type="NCBI Taxonomy" id="2607765"/>
    <lineage>
        <taxon>Bacteria</taxon>
        <taxon>Bacillati</taxon>
        <taxon>Cyanobacteriota</taxon>
        <taxon>Cyanophyceae</taxon>
        <taxon>Coleofasciculales</taxon>
        <taxon>Coleofasciculaceae</taxon>
        <taxon>Symploca</taxon>
    </lineage>
</organism>
<feature type="transmembrane region" description="Helical" evidence="7">
    <location>
        <begin position="105"/>
        <end position="125"/>
    </location>
</feature>
<evidence type="ECO:0000256" key="5">
    <source>
        <dbReference type="ARBA" id="ARBA00022989"/>
    </source>
</evidence>
<evidence type="ECO:0000256" key="1">
    <source>
        <dbReference type="ARBA" id="ARBA00004651"/>
    </source>
</evidence>
<dbReference type="PANTHER" id="PTHR30566:SF5">
    <property type="entry name" value="MECHANOSENSITIVE ION CHANNEL PROTEIN 1, MITOCHONDRIAL-RELATED"/>
    <property type="match status" value="1"/>
</dbReference>
<dbReference type="SUPFAM" id="SSF82689">
    <property type="entry name" value="Mechanosensitive channel protein MscS (YggB), C-terminal domain"/>
    <property type="match status" value="1"/>
</dbReference>
<keyword evidence="6 7" id="KW-0472">Membrane</keyword>
<evidence type="ECO:0000256" key="6">
    <source>
        <dbReference type="ARBA" id="ARBA00023136"/>
    </source>
</evidence>
<feature type="domain" description="Mechanosensitive ion channel MscS" evidence="8">
    <location>
        <begin position="197"/>
        <end position="265"/>
    </location>
</feature>
<dbReference type="Pfam" id="PF21082">
    <property type="entry name" value="MS_channel_3rd"/>
    <property type="match status" value="1"/>
</dbReference>
<evidence type="ECO:0000256" key="2">
    <source>
        <dbReference type="ARBA" id="ARBA00008017"/>
    </source>
</evidence>
<sequence>MENIWITIQNWFPAIKENPFTFDIPLTKIILVAIVLTLTQALRKYFAAFIVNGIERLTSKTETTLDDELIKVLKPSLSLLTLLGGIWLVQVILAEELGPQISAAIIKFLNLIAIVIVAFVIYRASSILGQLLANSVLRTDTDLDDILRPFVPRIFQTIAIVVIILKGCEIFLGQSAAALVGVLGGAGITLGLLFKDIVYDWFCTVVIYSDGLFREGDWLMIPGLSGFTQVIRIGFRSTTLRLVQWGSIVKLPNSKMIDGSVENWSQHDGEDRLMWGLNLTLKIDGISGQKTAKICASLREICKSLEGVVPEKVIVRFQKLEDNARVILITVLVDQLGLYSTVEEQLNVAILELLEQEGIDSLSVKLQTEPQKYSQLMKDTQYANN</sequence>
<dbReference type="PANTHER" id="PTHR30566">
    <property type="entry name" value="YNAI-RELATED MECHANOSENSITIVE ION CHANNEL"/>
    <property type="match status" value="1"/>
</dbReference>
<evidence type="ECO:0000256" key="3">
    <source>
        <dbReference type="ARBA" id="ARBA00022475"/>
    </source>
</evidence>
<evidence type="ECO:0000256" key="7">
    <source>
        <dbReference type="SAM" id="Phobius"/>
    </source>
</evidence>
<dbReference type="Gene3D" id="2.30.30.60">
    <property type="match status" value="1"/>
</dbReference>
<dbReference type="EMBL" id="JAAHFQ010000129">
    <property type="protein sequence ID" value="NER27735.1"/>
    <property type="molecule type" value="Genomic_DNA"/>
</dbReference>
<evidence type="ECO:0000259" key="9">
    <source>
        <dbReference type="Pfam" id="PF21082"/>
    </source>
</evidence>
<dbReference type="InterPro" id="IPR049278">
    <property type="entry name" value="MS_channel_C"/>
</dbReference>
<dbReference type="Pfam" id="PF00924">
    <property type="entry name" value="MS_channel_2nd"/>
    <property type="match status" value="1"/>
</dbReference>
<dbReference type="GO" id="GO:0005886">
    <property type="term" value="C:plasma membrane"/>
    <property type="evidence" value="ECO:0007669"/>
    <property type="project" value="UniProtKB-SubCell"/>
</dbReference>
<dbReference type="InterPro" id="IPR010920">
    <property type="entry name" value="LSM_dom_sf"/>
</dbReference>
<feature type="transmembrane region" description="Helical" evidence="7">
    <location>
        <begin position="171"/>
        <end position="194"/>
    </location>
</feature>
<protein>
    <submittedName>
        <fullName evidence="10">Mechanosensitive ion channel</fullName>
    </submittedName>
</protein>
<keyword evidence="3" id="KW-1003">Cell membrane</keyword>
<comment type="caution">
    <text evidence="10">The sequence shown here is derived from an EMBL/GenBank/DDBJ whole genome shotgun (WGS) entry which is preliminary data.</text>
</comment>